<dbReference type="SMART" id="SM00160">
    <property type="entry name" value="RanBD"/>
    <property type="match status" value="1"/>
</dbReference>
<keyword evidence="8" id="KW-1185">Reference proteome</keyword>
<feature type="domain" description="RanBD1" evidence="6">
    <location>
        <begin position="64"/>
        <end position="112"/>
    </location>
</feature>
<evidence type="ECO:0000256" key="3">
    <source>
        <dbReference type="ARBA" id="ARBA00023010"/>
    </source>
</evidence>
<sequence length="131" mass="14754">MASNEAQHKDKEEENAPAEDKDTGAQVASIVRLQKVAVTTGKEEEDVILDLYGVQTPNLHLLGKAKLYRFDKEEKPWKERGIGNVKLLKHKDSSKVRLVMRQSKTLKICANHLETVNEQRIGEKLVPIAVV</sequence>
<dbReference type="OrthoDB" id="2357150at2759"/>
<accession>A0A5N6RI62</accession>
<dbReference type="GO" id="GO:0005737">
    <property type="term" value="C:cytoplasm"/>
    <property type="evidence" value="ECO:0007669"/>
    <property type="project" value="TreeGrafter"/>
</dbReference>
<organism evidence="7 8">
    <name type="scientific">Carpinus fangiana</name>
    <dbReference type="NCBI Taxonomy" id="176857"/>
    <lineage>
        <taxon>Eukaryota</taxon>
        <taxon>Viridiplantae</taxon>
        <taxon>Streptophyta</taxon>
        <taxon>Embryophyta</taxon>
        <taxon>Tracheophyta</taxon>
        <taxon>Spermatophyta</taxon>
        <taxon>Magnoliopsida</taxon>
        <taxon>eudicotyledons</taxon>
        <taxon>Gunneridae</taxon>
        <taxon>Pentapetalae</taxon>
        <taxon>rosids</taxon>
        <taxon>fabids</taxon>
        <taxon>Fagales</taxon>
        <taxon>Betulaceae</taxon>
        <taxon>Carpinus</taxon>
    </lineage>
</organism>
<dbReference type="PANTHER" id="PTHR23138:SF87">
    <property type="entry name" value="E3 SUMO-PROTEIN LIGASE RANBP2"/>
    <property type="match status" value="1"/>
</dbReference>
<dbReference type="EMBL" id="CM017327">
    <property type="protein sequence ID" value="KAE8099172.1"/>
    <property type="molecule type" value="Genomic_DNA"/>
</dbReference>
<evidence type="ECO:0000256" key="1">
    <source>
        <dbReference type="ARBA" id="ARBA00004567"/>
    </source>
</evidence>
<dbReference type="GO" id="GO:0005643">
    <property type="term" value="C:nuclear pore"/>
    <property type="evidence" value="ECO:0007669"/>
    <property type="project" value="UniProtKB-SubCell"/>
</dbReference>
<keyword evidence="4" id="KW-0539">Nucleus</keyword>
<dbReference type="Pfam" id="PF00638">
    <property type="entry name" value="Ran_BP1"/>
    <property type="match status" value="1"/>
</dbReference>
<evidence type="ECO:0000256" key="4">
    <source>
        <dbReference type="ARBA" id="ARBA00023132"/>
    </source>
</evidence>
<dbReference type="SUPFAM" id="SSF50729">
    <property type="entry name" value="PH domain-like"/>
    <property type="match status" value="1"/>
</dbReference>
<proteinExistence type="predicted"/>
<evidence type="ECO:0000313" key="8">
    <source>
        <dbReference type="Proteomes" id="UP000327013"/>
    </source>
</evidence>
<name>A0A5N6RI62_9ROSI</name>
<dbReference type="PROSITE" id="PS50196">
    <property type="entry name" value="RANBD1"/>
    <property type="match status" value="1"/>
</dbReference>
<protein>
    <recommendedName>
        <fullName evidence="6">RanBD1 domain-containing protein</fullName>
    </recommendedName>
</protein>
<keyword evidence="4" id="KW-0906">Nuclear pore complex</keyword>
<gene>
    <name evidence="7" type="ORF">FH972_017176</name>
</gene>
<dbReference type="Proteomes" id="UP000327013">
    <property type="component" value="Chromosome 7"/>
</dbReference>
<dbReference type="GO" id="GO:0015031">
    <property type="term" value="P:protein transport"/>
    <property type="evidence" value="ECO:0007669"/>
    <property type="project" value="UniProtKB-KW"/>
</dbReference>
<dbReference type="InterPro" id="IPR000156">
    <property type="entry name" value="Ran_bind_dom"/>
</dbReference>
<keyword evidence="2" id="KW-0813">Transport</keyword>
<evidence type="ECO:0000259" key="6">
    <source>
        <dbReference type="PROSITE" id="PS50196"/>
    </source>
</evidence>
<dbReference type="GO" id="GO:0051028">
    <property type="term" value="P:mRNA transport"/>
    <property type="evidence" value="ECO:0007669"/>
    <property type="project" value="UniProtKB-KW"/>
</dbReference>
<keyword evidence="3" id="KW-0811">Translocation</keyword>
<feature type="region of interest" description="Disordered" evidence="5">
    <location>
        <begin position="1"/>
        <end position="25"/>
    </location>
</feature>
<keyword evidence="2" id="KW-0509">mRNA transport</keyword>
<evidence type="ECO:0000256" key="2">
    <source>
        <dbReference type="ARBA" id="ARBA00022816"/>
    </source>
</evidence>
<dbReference type="AlphaFoldDB" id="A0A5N6RI62"/>
<comment type="subcellular location">
    <subcellularLocation>
        <location evidence="1">Nucleus</location>
        <location evidence="1">Nuclear pore complex</location>
    </subcellularLocation>
</comment>
<evidence type="ECO:0000313" key="7">
    <source>
        <dbReference type="EMBL" id="KAE8099172.1"/>
    </source>
</evidence>
<keyword evidence="4" id="KW-0653">Protein transport</keyword>
<evidence type="ECO:0000256" key="5">
    <source>
        <dbReference type="SAM" id="MobiDB-lite"/>
    </source>
</evidence>
<dbReference type="GO" id="GO:0005096">
    <property type="term" value="F:GTPase activator activity"/>
    <property type="evidence" value="ECO:0007669"/>
    <property type="project" value="TreeGrafter"/>
</dbReference>
<feature type="compositionally biased region" description="Basic and acidic residues" evidence="5">
    <location>
        <begin position="1"/>
        <end position="23"/>
    </location>
</feature>
<dbReference type="InterPro" id="IPR011993">
    <property type="entry name" value="PH-like_dom_sf"/>
</dbReference>
<reference evidence="7 8" key="1">
    <citation type="submission" date="2019-06" db="EMBL/GenBank/DDBJ databases">
        <title>A chromosomal-level reference genome of Carpinus fangiana (Coryloideae, Betulaceae).</title>
        <authorList>
            <person name="Yang X."/>
            <person name="Wang Z."/>
            <person name="Zhang L."/>
            <person name="Hao G."/>
            <person name="Liu J."/>
            <person name="Yang Y."/>
        </authorList>
    </citation>
    <scope>NUCLEOTIDE SEQUENCE [LARGE SCALE GENOMIC DNA]</scope>
    <source>
        <strain evidence="7">Cfa_2016G</strain>
        <tissue evidence="7">Leaf</tissue>
    </source>
</reference>
<dbReference type="InterPro" id="IPR045255">
    <property type="entry name" value="RanBP1-like"/>
</dbReference>
<dbReference type="Gene3D" id="2.30.29.30">
    <property type="entry name" value="Pleckstrin-homology domain (PH domain)/Phosphotyrosine-binding domain (PTB)"/>
    <property type="match status" value="1"/>
</dbReference>
<dbReference type="PANTHER" id="PTHR23138">
    <property type="entry name" value="RAN BINDING PROTEIN"/>
    <property type="match status" value="1"/>
</dbReference>